<evidence type="ECO:0000256" key="1">
    <source>
        <dbReference type="SAM" id="Phobius"/>
    </source>
</evidence>
<name>A0ABD5STI1_9EURY</name>
<evidence type="ECO:0000313" key="2">
    <source>
        <dbReference type="EMBL" id="MFC6768278.1"/>
    </source>
</evidence>
<proteinExistence type="predicted"/>
<dbReference type="EMBL" id="JBHSWV010000521">
    <property type="protein sequence ID" value="MFC6768278.1"/>
    <property type="molecule type" value="Genomic_DNA"/>
</dbReference>
<dbReference type="Proteomes" id="UP001596383">
    <property type="component" value="Unassembled WGS sequence"/>
</dbReference>
<reference evidence="2 3" key="1">
    <citation type="journal article" date="2019" name="Int. J. Syst. Evol. Microbiol.">
        <title>The Global Catalogue of Microorganisms (GCM) 10K type strain sequencing project: providing services to taxonomists for standard genome sequencing and annotation.</title>
        <authorList>
            <consortium name="The Broad Institute Genomics Platform"/>
            <consortium name="The Broad Institute Genome Sequencing Center for Infectious Disease"/>
            <person name="Wu L."/>
            <person name="Ma J."/>
        </authorList>
    </citation>
    <scope>NUCLEOTIDE SEQUENCE [LARGE SCALE GENOMIC DNA]</scope>
    <source>
        <strain evidence="2 3">LMG 29247</strain>
    </source>
</reference>
<protein>
    <submittedName>
        <fullName evidence="2">MATE family efflux transporter</fullName>
    </submittedName>
</protein>
<feature type="transmembrane region" description="Helical" evidence="1">
    <location>
        <begin position="27"/>
        <end position="49"/>
    </location>
</feature>
<feature type="transmembrane region" description="Helical" evidence="1">
    <location>
        <begin position="61"/>
        <end position="82"/>
    </location>
</feature>
<evidence type="ECO:0000313" key="3">
    <source>
        <dbReference type="Proteomes" id="UP001596383"/>
    </source>
</evidence>
<dbReference type="Pfam" id="PF01554">
    <property type="entry name" value="MatE"/>
    <property type="match status" value="1"/>
</dbReference>
<gene>
    <name evidence="2" type="ORF">ACFQE6_25725</name>
</gene>
<dbReference type="RefSeq" id="WP_273741079.1">
    <property type="nucleotide sequence ID" value="NZ_JAQIVI010000521.1"/>
</dbReference>
<keyword evidence="1" id="KW-0812">Transmembrane</keyword>
<dbReference type="InterPro" id="IPR002528">
    <property type="entry name" value="MATE_fam"/>
</dbReference>
<dbReference type="AlphaFoldDB" id="A0ABD5STI1"/>
<keyword evidence="1" id="KW-1133">Transmembrane helix</keyword>
<comment type="caution">
    <text evidence="2">The sequence shown here is derived from an EMBL/GenBank/DDBJ whole genome shotgun (WGS) entry which is preliminary data.</text>
</comment>
<accession>A0ABD5STI1</accession>
<sequence>MGFSIASSSLVGRHLSSEKRRMSPPHAATTSSLSLLTYVIAAVFVIVFARQIARLFVTDPAAINLAATFVAVTAVATIGLGLGEGPSARYAAQEIHTSRFTLLLSISTGLRCRSHISVSSPRSASWCCISRSRRNVRARTDHALSVLHRCLARGKSIATRALAERDRLSLRHRIPFEILSIPVEHEYNYKY</sequence>
<keyword evidence="3" id="KW-1185">Reference proteome</keyword>
<organism evidence="2 3">
    <name type="scientific">Natrinema soli</name>
    <dbReference type="NCBI Taxonomy" id="1930624"/>
    <lineage>
        <taxon>Archaea</taxon>
        <taxon>Methanobacteriati</taxon>
        <taxon>Methanobacteriota</taxon>
        <taxon>Stenosarchaea group</taxon>
        <taxon>Halobacteria</taxon>
        <taxon>Halobacteriales</taxon>
        <taxon>Natrialbaceae</taxon>
        <taxon>Natrinema</taxon>
    </lineage>
</organism>
<keyword evidence="1" id="KW-0472">Membrane</keyword>